<comment type="pathway">
    <text evidence="4">Amino-sugar metabolism; N-acetylneuraminate degradation; D-fructose 6-phosphate from N-acetylneuraminate: step 5/5.</text>
</comment>
<dbReference type="GO" id="GO:0042802">
    <property type="term" value="F:identical protein binding"/>
    <property type="evidence" value="ECO:0007669"/>
    <property type="project" value="TreeGrafter"/>
</dbReference>
<evidence type="ECO:0000313" key="6">
    <source>
        <dbReference type="EMBL" id="EKU93821.1"/>
    </source>
</evidence>
<dbReference type="OrthoDB" id="9791139at2"/>
<evidence type="ECO:0000256" key="3">
    <source>
        <dbReference type="ARBA" id="ARBA00023277"/>
    </source>
</evidence>
<dbReference type="InterPro" id="IPR037171">
    <property type="entry name" value="NagB/RpiA_transferase-like"/>
</dbReference>
<name>K9EDA6_9LACT</name>
<comment type="caution">
    <text evidence="6">The sequence shown here is derived from an EMBL/GenBank/DDBJ whole genome shotgun (WGS) entry which is preliminary data.</text>
</comment>
<evidence type="ECO:0000256" key="1">
    <source>
        <dbReference type="ARBA" id="ARBA00000644"/>
    </source>
</evidence>
<organism evidence="6 7">
    <name type="scientific">Alloiococcus otitis ATCC 51267</name>
    <dbReference type="NCBI Taxonomy" id="883081"/>
    <lineage>
        <taxon>Bacteria</taxon>
        <taxon>Bacillati</taxon>
        <taxon>Bacillota</taxon>
        <taxon>Bacilli</taxon>
        <taxon>Lactobacillales</taxon>
        <taxon>Carnobacteriaceae</taxon>
        <taxon>Alloiococcus</taxon>
    </lineage>
</organism>
<comment type="catalytic activity">
    <reaction evidence="1 4">
        <text>alpha-D-glucosamine 6-phosphate + H2O = beta-D-fructose 6-phosphate + NH4(+)</text>
        <dbReference type="Rhea" id="RHEA:12172"/>
        <dbReference type="ChEBI" id="CHEBI:15377"/>
        <dbReference type="ChEBI" id="CHEBI:28938"/>
        <dbReference type="ChEBI" id="CHEBI:57634"/>
        <dbReference type="ChEBI" id="CHEBI:75989"/>
        <dbReference type="EC" id="3.5.99.6"/>
    </reaction>
</comment>
<dbReference type="PATRIC" id="fig|883081.3.peg.616"/>
<dbReference type="SUPFAM" id="SSF100950">
    <property type="entry name" value="NagB/RpiA/CoA transferase-like"/>
    <property type="match status" value="1"/>
</dbReference>
<dbReference type="GO" id="GO:0006046">
    <property type="term" value="P:N-acetylglucosamine catabolic process"/>
    <property type="evidence" value="ECO:0007669"/>
    <property type="project" value="TreeGrafter"/>
</dbReference>
<dbReference type="eggNOG" id="COG0363">
    <property type="taxonomic scope" value="Bacteria"/>
</dbReference>
<dbReference type="UniPathway" id="UPA00629">
    <property type="reaction ID" value="UER00684"/>
</dbReference>
<evidence type="ECO:0000256" key="4">
    <source>
        <dbReference type="HAMAP-Rule" id="MF_01241"/>
    </source>
</evidence>
<comment type="function">
    <text evidence="4">Catalyzes the reversible isomerization-deamination of glucosamine 6-phosphate (GlcN6P) to form fructose 6-phosphate (Fru6P) and ammonium ion.</text>
</comment>
<dbReference type="GO" id="GO:0019262">
    <property type="term" value="P:N-acetylneuraminate catabolic process"/>
    <property type="evidence" value="ECO:0007669"/>
    <property type="project" value="UniProtKB-UniRule"/>
</dbReference>
<dbReference type="FunFam" id="3.40.50.1360:FF:000003">
    <property type="entry name" value="Glucosamine-6-phosphate deaminase"/>
    <property type="match status" value="1"/>
</dbReference>
<dbReference type="InterPro" id="IPR004547">
    <property type="entry name" value="Glucosamine6P_isomerase"/>
</dbReference>
<dbReference type="InterPro" id="IPR006148">
    <property type="entry name" value="Glc/Gal-6P_isomerase"/>
</dbReference>
<dbReference type="STRING" id="883081.HMPREF9698_00616"/>
<feature type="domain" description="Glucosamine/galactosamine-6-phosphate isomerase" evidence="5">
    <location>
        <begin position="10"/>
        <end position="221"/>
    </location>
</feature>
<feature type="active site" description="For ring-opening step" evidence="4">
    <location>
        <position position="135"/>
    </location>
</feature>
<dbReference type="EC" id="3.5.99.6" evidence="4"/>
<feature type="active site" description="Proton acceptor; for enolization step" evidence="4">
    <location>
        <position position="62"/>
    </location>
</feature>
<reference evidence="6 7" key="1">
    <citation type="submission" date="2012-09" db="EMBL/GenBank/DDBJ databases">
        <title>The Genome Sequence of Alloiococcus otitis ATCC 51267.</title>
        <authorList>
            <consortium name="The Broad Institute Genome Sequencing Platform"/>
            <person name="Earl A."/>
            <person name="Ward D."/>
            <person name="Feldgarden M."/>
            <person name="Gevers D."/>
            <person name="Huys G."/>
            <person name="Walker B."/>
            <person name="Young S.K."/>
            <person name="Zeng Q."/>
            <person name="Gargeya S."/>
            <person name="Fitzgerald M."/>
            <person name="Haas B."/>
            <person name="Abouelleil A."/>
            <person name="Alvarado L."/>
            <person name="Arachchi H.M."/>
            <person name="Berlin A.M."/>
            <person name="Chapman S.B."/>
            <person name="Goldberg J."/>
            <person name="Griggs A."/>
            <person name="Gujja S."/>
            <person name="Hansen M."/>
            <person name="Howarth C."/>
            <person name="Imamovic A."/>
            <person name="Larimer J."/>
            <person name="McCowen C."/>
            <person name="Montmayeur A."/>
            <person name="Murphy C."/>
            <person name="Neiman D."/>
            <person name="Pearson M."/>
            <person name="Priest M."/>
            <person name="Roberts A."/>
            <person name="Saif S."/>
            <person name="Shea T."/>
            <person name="Sisk P."/>
            <person name="Sykes S."/>
            <person name="Wortman J."/>
            <person name="Nusbaum C."/>
            <person name="Birren B."/>
        </authorList>
    </citation>
    <scope>NUCLEOTIDE SEQUENCE [LARGE SCALE GENOMIC DNA]</scope>
    <source>
        <strain evidence="6 7">ATCC 51267</strain>
    </source>
</reference>
<dbReference type="EMBL" id="AGXA01000014">
    <property type="protein sequence ID" value="EKU93821.1"/>
    <property type="molecule type" value="Genomic_DNA"/>
</dbReference>
<dbReference type="GO" id="GO:0005975">
    <property type="term" value="P:carbohydrate metabolic process"/>
    <property type="evidence" value="ECO:0007669"/>
    <property type="project" value="InterPro"/>
</dbReference>
<dbReference type="CDD" id="cd01399">
    <property type="entry name" value="GlcN6P_deaminase"/>
    <property type="match status" value="1"/>
</dbReference>
<dbReference type="PANTHER" id="PTHR11280">
    <property type="entry name" value="GLUCOSAMINE-6-PHOSPHATE ISOMERASE"/>
    <property type="match status" value="1"/>
</dbReference>
<dbReference type="GO" id="GO:0006043">
    <property type="term" value="P:glucosamine catabolic process"/>
    <property type="evidence" value="ECO:0007669"/>
    <property type="project" value="TreeGrafter"/>
</dbReference>
<dbReference type="GO" id="GO:0004342">
    <property type="term" value="F:glucosamine-6-phosphate deaminase activity"/>
    <property type="evidence" value="ECO:0007669"/>
    <property type="project" value="UniProtKB-UniRule"/>
</dbReference>
<dbReference type="GO" id="GO:0005737">
    <property type="term" value="C:cytoplasm"/>
    <property type="evidence" value="ECO:0007669"/>
    <property type="project" value="TreeGrafter"/>
</dbReference>
<dbReference type="Gene3D" id="3.40.50.1360">
    <property type="match status" value="1"/>
</dbReference>
<accession>K9EDA6</accession>
<feature type="active site" description="For ring-opening step" evidence="4">
    <location>
        <position position="128"/>
    </location>
</feature>
<dbReference type="Pfam" id="PF01182">
    <property type="entry name" value="Glucosamine_iso"/>
    <property type="match status" value="1"/>
</dbReference>
<keyword evidence="3 4" id="KW-0119">Carbohydrate metabolism</keyword>
<evidence type="ECO:0000256" key="2">
    <source>
        <dbReference type="ARBA" id="ARBA00022801"/>
    </source>
</evidence>
<sequence length="234" mass="25895">MEVKVFDSVTEASREALELFQSALNDGAKTFGLATGSTPEKLYELMRGSSIDFSQATSINLDEYYGLASDHPQSYNYYMHKQLFDAKPFAKNYLPDGTNENPQEERDRYNQIIADNPIDLQLLGIGENGHVGFNEPGSSFDSHTRLVDLTDSTIQANKRFFDSEADVPKQAYSMGLADIMSADQVILMAFGAKKAWAVNQMVNGPVTEDVPASILQKHDNVVVIVDREAAPKES</sequence>
<comment type="caution">
    <text evidence="4">Lacks conserved residue(s) required for the propagation of feature annotation.</text>
</comment>
<dbReference type="RefSeq" id="WP_003777283.1">
    <property type="nucleotide sequence ID" value="NZ_JH992958.1"/>
</dbReference>
<dbReference type="HAMAP" id="MF_01241">
    <property type="entry name" value="GlcN6P_deamin"/>
    <property type="match status" value="1"/>
</dbReference>
<dbReference type="HOGENOM" id="CLU_049611_1_0_9"/>
<keyword evidence="7" id="KW-1185">Reference proteome</keyword>
<evidence type="ECO:0000259" key="5">
    <source>
        <dbReference type="Pfam" id="PF01182"/>
    </source>
</evidence>
<dbReference type="Proteomes" id="UP000009875">
    <property type="component" value="Unassembled WGS sequence"/>
</dbReference>
<dbReference type="PANTHER" id="PTHR11280:SF5">
    <property type="entry name" value="GLUCOSAMINE-6-PHOSPHATE ISOMERASE"/>
    <property type="match status" value="1"/>
</dbReference>
<protein>
    <recommendedName>
        <fullName evidence="4">Glucosamine-6-phosphate deaminase</fullName>
        <ecNumber evidence="4">3.5.99.6</ecNumber>
    </recommendedName>
    <alternativeName>
        <fullName evidence="4">GlcN6P deaminase</fullName>
        <shortName evidence="4">GNPDA</shortName>
    </alternativeName>
    <alternativeName>
        <fullName evidence="4">Glucosamine-6-phosphate isomerase</fullName>
    </alternativeName>
</protein>
<dbReference type="AlphaFoldDB" id="K9EDA6"/>
<comment type="similarity">
    <text evidence="4">Belongs to the glucosamine/galactosamine-6-phosphate isomerase family. NagB subfamily.</text>
</comment>
<feature type="active site" description="Proton acceptor; for ring-opening step" evidence="4">
    <location>
        <position position="130"/>
    </location>
</feature>
<dbReference type="InterPro" id="IPR018321">
    <property type="entry name" value="Glucosamine6P_isomerase_CS"/>
</dbReference>
<proteinExistence type="inferred from homology"/>
<gene>
    <name evidence="4" type="primary">nagB</name>
    <name evidence="6" type="ORF">HMPREF9698_00616</name>
</gene>
<evidence type="ECO:0000313" key="7">
    <source>
        <dbReference type="Proteomes" id="UP000009875"/>
    </source>
</evidence>
<dbReference type="PROSITE" id="PS01161">
    <property type="entry name" value="GLC_GALNAC_ISOMERASE"/>
    <property type="match status" value="1"/>
</dbReference>
<keyword evidence="2 4" id="KW-0378">Hydrolase</keyword>